<organism evidence="3 4">
    <name type="scientific">Cutaneotrichosporon cavernicola</name>
    <dbReference type="NCBI Taxonomy" id="279322"/>
    <lineage>
        <taxon>Eukaryota</taxon>
        <taxon>Fungi</taxon>
        <taxon>Dikarya</taxon>
        <taxon>Basidiomycota</taxon>
        <taxon>Agaricomycotina</taxon>
        <taxon>Tremellomycetes</taxon>
        <taxon>Trichosporonales</taxon>
        <taxon>Trichosporonaceae</taxon>
        <taxon>Cutaneotrichosporon</taxon>
    </lineage>
</organism>
<accession>A0AA48L182</accession>
<dbReference type="GeneID" id="85494761"/>
<feature type="compositionally biased region" description="Basic and acidic residues" evidence="1">
    <location>
        <begin position="94"/>
        <end position="107"/>
    </location>
</feature>
<keyword evidence="2" id="KW-0732">Signal</keyword>
<dbReference type="Proteomes" id="UP001233271">
    <property type="component" value="Chromosome 3"/>
</dbReference>
<evidence type="ECO:0000256" key="2">
    <source>
        <dbReference type="SAM" id="SignalP"/>
    </source>
</evidence>
<name>A0AA48L182_9TREE</name>
<gene>
    <name evidence="3" type="ORF">CcaverHIS019_0309610</name>
</gene>
<feature type="chain" id="PRO_5041450055" evidence="2">
    <location>
        <begin position="25"/>
        <end position="192"/>
    </location>
</feature>
<evidence type="ECO:0000313" key="3">
    <source>
        <dbReference type="EMBL" id="BEI90891.1"/>
    </source>
</evidence>
<dbReference type="AlphaFoldDB" id="A0AA48L182"/>
<protein>
    <submittedName>
        <fullName evidence="3">Uncharacterized protein</fullName>
    </submittedName>
</protein>
<dbReference type="KEGG" id="ccac:CcaHIS019_0309610"/>
<evidence type="ECO:0000313" key="4">
    <source>
        <dbReference type="Proteomes" id="UP001233271"/>
    </source>
</evidence>
<feature type="region of interest" description="Disordered" evidence="1">
    <location>
        <begin position="49"/>
        <end position="116"/>
    </location>
</feature>
<feature type="signal peptide" evidence="2">
    <location>
        <begin position="1"/>
        <end position="24"/>
    </location>
</feature>
<dbReference type="RefSeq" id="XP_060456156.1">
    <property type="nucleotide sequence ID" value="XM_060599465.1"/>
</dbReference>
<proteinExistence type="predicted"/>
<feature type="compositionally biased region" description="Pro residues" evidence="1">
    <location>
        <begin position="55"/>
        <end position="75"/>
    </location>
</feature>
<dbReference type="EMBL" id="AP028214">
    <property type="protein sequence ID" value="BEI90891.1"/>
    <property type="molecule type" value="Genomic_DNA"/>
</dbReference>
<sequence length="192" mass="20846">MRVLALLWATVALSLPLAAPGGQSQSPVQLVLHSKPDSVGPFVIEHISDSHSRVPSPPLPSHVQPPPPPSPPPHRLPPELRLPTKQRLPPGYAELDRPERKLERSDNTTEPDADADDTDVSLCITLAALAALAGDAHEQGEVRLCMGADTSPARRVYTRFIKWAAQHPAYSHPVDLARAWASVVQQAFIDML</sequence>
<keyword evidence="4" id="KW-1185">Reference proteome</keyword>
<evidence type="ECO:0000256" key="1">
    <source>
        <dbReference type="SAM" id="MobiDB-lite"/>
    </source>
</evidence>
<reference evidence="3" key="1">
    <citation type="journal article" date="2023" name="BMC Genomics">
        <title>Chromosome-level genome assemblies of Cutaneotrichosporon spp. (Trichosporonales, Basidiomycota) reveal imbalanced evolution between nucleotide sequences and chromosome synteny.</title>
        <authorList>
            <person name="Kobayashi Y."/>
            <person name="Kayamori A."/>
            <person name="Aoki K."/>
            <person name="Shiwa Y."/>
            <person name="Matsutani M."/>
            <person name="Fujita N."/>
            <person name="Sugita T."/>
            <person name="Iwasaki W."/>
            <person name="Tanaka N."/>
            <person name="Takashima M."/>
        </authorList>
    </citation>
    <scope>NUCLEOTIDE SEQUENCE</scope>
    <source>
        <strain evidence="3">HIS019</strain>
    </source>
</reference>